<comment type="similarity">
    <text evidence="1 4">Belongs to the iron/ascorbate-dependent oxidoreductase family.</text>
</comment>
<dbReference type="Pfam" id="PF03171">
    <property type="entry name" value="2OG-FeII_Oxy"/>
    <property type="match status" value="1"/>
</dbReference>
<sequence length="401" mass="46020">MAPAPLFNPPAADLPGKPVIPRWIRPPVTSQKEGFAKLASIDLSLLDSEDPAVVNDLVRRTKQAIRDDGFLFLENYGISLDQLHRQFSLAQYLYNNMTDEEKERLLYSPDNGVWSGYKHPFGFKRHRGPPDGIEQFNWYKPEWEDISRVPSCLHPFMDEIEAFCNYLTRSVNRRLLTLFSRILELPDDYLWDNVQSHGSPTGEGYFRHALFRPVHRETEEMSKGIRMHGHTDYGLTTLLFSVPVSCLQIWGRDEKWYYVPYKPGALVINIGDTLEIVSGGHFKATRHRVFKPPPDQLNVERLSLVLFNSSVGDLRMAPAAESPLIQREGCVDEQGVYREFKNRAAQGGLVPTNREWREIQISTITDPTDHVRNQLGVDHVIIDGKVMHQREYMGVRVVLPI</sequence>
<keyword evidence="3 4" id="KW-0408">Iron</keyword>
<protein>
    <submittedName>
        <fullName evidence="6">Gibberellin 3-beta hydroxylase</fullName>
    </submittedName>
</protein>
<evidence type="ECO:0000313" key="7">
    <source>
        <dbReference type="Proteomes" id="UP000078544"/>
    </source>
</evidence>
<evidence type="ECO:0000256" key="4">
    <source>
        <dbReference type="RuleBase" id="RU003682"/>
    </source>
</evidence>
<dbReference type="GO" id="GO:0044283">
    <property type="term" value="P:small molecule biosynthetic process"/>
    <property type="evidence" value="ECO:0007669"/>
    <property type="project" value="UniProtKB-ARBA"/>
</dbReference>
<name>A0A166NUV7_9HYPO</name>
<dbReference type="EMBL" id="AZGY01000015">
    <property type="protein sequence ID" value="KZZ92580.1"/>
    <property type="molecule type" value="Genomic_DNA"/>
</dbReference>
<dbReference type="Proteomes" id="UP000078544">
    <property type="component" value="Unassembled WGS sequence"/>
</dbReference>
<dbReference type="AlphaFoldDB" id="A0A166NUV7"/>
<keyword evidence="7" id="KW-1185">Reference proteome</keyword>
<dbReference type="InterPro" id="IPR050295">
    <property type="entry name" value="Plant_2OG-oxidoreductases"/>
</dbReference>
<organism evidence="6 7">
    <name type="scientific">Moelleriella libera RCEF 2490</name>
    <dbReference type="NCBI Taxonomy" id="1081109"/>
    <lineage>
        <taxon>Eukaryota</taxon>
        <taxon>Fungi</taxon>
        <taxon>Dikarya</taxon>
        <taxon>Ascomycota</taxon>
        <taxon>Pezizomycotina</taxon>
        <taxon>Sordariomycetes</taxon>
        <taxon>Hypocreomycetidae</taxon>
        <taxon>Hypocreales</taxon>
        <taxon>Clavicipitaceae</taxon>
        <taxon>Moelleriella</taxon>
    </lineage>
</organism>
<gene>
    <name evidence="6" type="ORF">AAL_06206</name>
</gene>
<dbReference type="PROSITE" id="PS51471">
    <property type="entry name" value="FE2OG_OXY"/>
    <property type="match status" value="1"/>
</dbReference>
<reference evidence="6 7" key="1">
    <citation type="journal article" date="2016" name="Genome Biol. Evol.">
        <title>Divergent and convergent evolution of fungal pathogenicity.</title>
        <authorList>
            <person name="Shang Y."/>
            <person name="Xiao G."/>
            <person name="Zheng P."/>
            <person name="Cen K."/>
            <person name="Zhan S."/>
            <person name="Wang C."/>
        </authorList>
    </citation>
    <scope>NUCLEOTIDE SEQUENCE [LARGE SCALE GENOMIC DNA]</scope>
    <source>
        <strain evidence="6 7">RCEF 2490</strain>
    </source>
</reference>
<keyword evidence="2 4" id="KW-0479">Metal-binding</keyword>
<dbReference type="STRING" id="1081109.A0A166NUV7"/>
<dbReference type="InterPro" id="IPR026992">
    <property type="entry name" value="DIOX_N"/>
</dbReference>
<evidence type="ECO:0000313" key="6">
    <source>
        <dbReference type="EMBL" id="KZZ92580.1"/>
    </source>
</evidence>
<accession>A0A166NUV7</accession>
<feature type="domain" description="Fe2OG dioxygenase" evidence="5">
    <location>
        <begin position="205"/>
        <end position="310"/>
    </location>
</feature>
<comment type="caution">
    <text evidence="6">The sequence shown here is derived from an EMBL/GenBank/DDBJ whole genome shotgun (WGS) entry which is preliminary data.</text>
</comment>
<dbReference type="Gene3D" id="2.60.120.330">
    <property type="entry name" value="B-lactam Antibiotic, Isopenicillin N Synthase, Chain"/>
    <property type="match status" value="1"/>
</dbReference>
<dbReference type="PANTHER" id="PTHR47991">
    <property type="entry name" value="OXOGLUTARATE/IRON-DEPENDENT DIOXYGENASE"/>
    <property type="match status" value="1"/>
</dbReference>
<dbReference type="OrthoDB" id="406156at2759"/>
<dbReference type="GO" id="GO:0016491">
    <property type="term" value="F:oxidoreductase activity"/>
    <property type="evidence" value="ECO:0007669"/>
    <property type="project" value="UniProtKB-KW"/>
</dbReference>
<dbReference type="InterPro" id="IPR005123">
    <property type="entry name" value="Oxoglu/Fe-dep_dioxygenase_dom"/>
</dbReference>
<dbReference type="InterPro" id="IPR027443">
    <property type="entry name" value="IPNS-like_sf"/>
</dbReference>
<keyword evidence="4" id="KW-0560">Oxidoreductase</keyword>
<proteinExistence type="inferred from homology"/>
<evidence type="ECO:0000256" key="1">
    <source>
        <dbReference type="ARBA" id="ARBA00008056"/>
    </source>
</evidence>
<evidence type="ECO:0000256" key="2">
    <source>
        <dbReference type="ARBA" id="ARBA00022723"/>
    </source>
</evidence>
<dbReference type="Pfam" id="PF14226">
    <property type="entry name" value="DIOX_N"/>
    <property type="match status" value="1"/>
</dbReference>
<evidence type="ECO:0000259" key="5">
    <source>
        <dbReference type="PROSITE" id="PS51471"/>
    </source>
</evidence>
<evidence type="ECO:0000256" key="3">
    <source>
        <dbReference type="ARBA" id="ARBA00023004"/>
    </source>
</evidence>
<dbReference type="SUPFAM" id="SSF51197">
    <property type="entry name" value="Clavaminate synthase-like"/>
    <property type="match status" value="1"/>
</dbReference>
<dbReference type="GO" id="GO:0046872">
    <property type="term" value="F:metal ion binding"/>
    <property type="evidence" value="ECO:0007669"/>
    <property type="project" value="UniProtKB-KW"/>
</dbReference>
<dbReference type="InterPro" id="IPR044861">
    <property type="entry name" value="IPNS-like_FE2OG_OXY"/>
</dbReference>
<dbReference type="PRINTS" id="PR00682">
    <property type="entry name" value="IPNSYNTHASE"/>
</dbReference>